<feature type="signal peptide" evidence="4">
    <location>
        <begin position="1"/>
        <end position="21"/>
    </location>
</feature>
<dbReference type="InterPro" id="IPR013783">
    <property type="entry name" value="Ig-like_fold"/>
</dbReference>
<dbReference type="InterPro" id="IPR036156">
    <property type="entry name" value="Beta-gal/glucu_dom_sf"/>
</dbReference>
<dbReference type="AlphaFoldDB" id="A0A6G1ZFU6"/>
<evidence type="ECO:0000259" key="6">
    <source>
        <dbReference type="Pfam" id="PF02836"/>
    </source>
</evidence>
<evidence type="ECO:0000256" key="3">
    <source>
        <dbReference type="ARBA" id="ARBA00023295"/>
    </source>
</evidence>
<protein>
    <submittedName>
        <fullName evidence="9">Glycoside hydrolase family 2</fullName>
    </submittedName>
</protein>
<sequence>MTKIYWLSLLAFLLIGASVQGQSNLNFGRTVRQQADELPHSKAGKIITERKAYQAVSGQLQKDEEGNFLLSGGWEMIEGYKLAGKGISLWDTRTNADEWYNAVVPGTVLTTLVEQSVYPDPYYGLNNLLIPDTLCRMDWWYRISFEIPQTMKDTDYQILLNGINYKADIWLNGIRLGTMNGAFKRGLYTVAGLLDKQGMNTLAVHIFPPNNPGIPFEENKEWFGGNGGALCLDGPTFISSEGWDWIPGIRDRNIGIWQDVRLVPVGDVLMEDPQVITDLPLPDTTYADIKIKTRLVNTTPETQTVSVNGKIGDISFSQEVILKPSEQKNISFTPEQFGQLRIHNPALWWPNGYGAQALYKLSLTVTQEDQVKQKKEIRFGIRELSYELMAQTAEKENIRFQYSPTDVEEGRSLFDYKKRVPVESPAFSSIIIPSLTDGAIQYLRKETTQPENPFLTICVNGKRIFCRGGNWGMDDGMKRVTRERLEPYFRLHKEANFTMVRNWTGESTEELFYTLCDEYGLLVWNDFSISTQGYNLEPLDDELFLANARDIVLRFRNHPSIAIWCPRNEGYAPEILEDGFQKIISAVDGTRHYHGNSRDLNLCSSGPWHYIDNQLEYLTGKADGFSTELGAPSVPTVETLRKFIPEEDLWPIGDVWYYHDLHYESFDWKNYIRDVEKLGQAPSRNADEFCSRAQFINYNLYRNMFEAWNQKMWNYASGLLLWMSHPAWPSMIWQTYSYDYETHGSFYGAKKACEPIHVQWNSVNKKLQVVNTTLENIPDAKVFFRVYDLKGKQLYEKKISVELEANKLTDCMEIALPPEIRDVSLVRTQLSDRRGKIVSENDYWINPSEPTDFSVLQEGGKSELRIKWNTPKKKDNKILIRAEIKNNSQKIATGIKVNVRDKESGKSLLPVYVSDGYFNLLPDEHKQVSIEIPENLAGKEYYVSADEWIR</sequence>
<evidence type="ECO:0000259" key="7">
    <source>
        <dbReference type="Pfam" id="PF18368"/>
    </source>
</evidence>
<evidence type="ECO:0000313" key="9">
    <source>
        <dbReference type="EMBL" id="MRY12740.1"/>
    </source>
</evidence>
<dbReference type="Pfam" id="PF18368">
    <property type="entry name" value="Ig_GlcNase"/>
    <property type="match status" value="1"/>
</dbReference>
<feature type="domain" description="Beta-mannosidase-like galactose-binding" evidence="8">
    <location>
        <begin position="92"/>
        <end position="258"/>
    </location>
</feature>
<keyword evidence="3" id="KW-0326">Glycosidase</keyword>
<dbReference type="Gene3D" id="2.60.120.260">
    <property type="entry name" value="Galactose-binding domain-like"/>
    <property type="match status" value="1"/>
</dbReference>
<dbReference type="GO" id="GO:0004553">
    <property type="term" value="F:hydrolase activity, hydrolyzing O-glycosyl compounds"/>
    <property type="evidence" value="ECO:0007669"/>
    <property type="project" value="InterPro"/>
</dbReference>
<dbReference type="InterPro" id="IPR006102">
    <property type="entry name" value="Ig-like_GH2"/>
</dbReference>
<dbReference type="Gene3D" id="2.60.40.10">
    <property type="entry name" value="Immunoglobulins"/>
    <property type="match status" value="3"/>
</dbReference>
<proteinExistence type="inferred from homology"/>
<dbReference type="PANTHER" id="PTHR43536:SF1">
    <property type="entry name" value="MANNOSYLGLYCOPROTEIN ENDO-BETA-MANNOSIDASE"/>
    <property type="match status" value="1"/>
</dbReference>
<evidence type="ECO:0000259" key="5">
    <source>
        <dbReference type="Pfam" id="PF00703"/>
    </source>
</evidence>
<evidence type="ECO:0000256" key="1">
    <source>
        <dbReference type="ARBA" id="ARBA00007401"/>
    </source>
</evidence>
<feature type="domain" description="Glycoside hydrolase family 2 catalytic" evidence="6">
    <location>
        <begin position="457"/>
        <end position="596"/>
    </location>
</feature>
<comment type="similarity">
    <text evidence="1">Belongs to the glycosyl hydrolase 2 family.</text>
</comment>
<name>A0A6G1ZFU6_9BACT</name>
<dbReference type="InterPro" id="IPR017853">
    <property type="entry name" value="GH"/>
</dbReference>
<dbReference type="Pfam" id="PF02836">
    <property type="entry name" value="Glyco_hydro_2_C"/>
    <property type="match status" value="1"/>
</dbReference>
<dbReference type="InterPro" id="IPR054593">
    <property type="entry name" value="Beta-mannosidase-like_N2"/>
</dbReference>
<dbReference type="GO" id="GO:0005975">
    <property type="term" value="P:carbohydrate metabolic process"/>
    <property type="evidence" value="ECO:0007669"/>
    <property type="project" value="InterPro"/>
</dbReference>
<dbReference type="InterPro" id="IPR006103">
    <property type="entry name" value="Glyco_hydro_2_cat"/>
</dbReference>
<dbReference type="PANTHER" id="PTHR43536">
    <property type="entry name" value="MANNOSYLGLYCOPROTEIN ENDO-BETA-MANNOSIDASE"/>
    <property type="match status" value="1"/>
</dbReference>
<evidence type="ECO:0000256" key="4">
    <source>
        <dbReference type="SAM" id="SignalP"/>
    </source>
</evidence>
<reference evidence="9" key="1">
    <citation type="journal article" date="2019" name="Nat. Med.">
        <title>A library of human gut bacterial isolates paired with longitudinal multiomics data enables mechanistic microbiome research.</title>
        <authorList>
            <person name="Poyet M."/>
            <person name="Groussin M."/>
            <person name="Gibbons S.M."/>
            <person name="Avila-Pacheco J."/>
            <person name="Jiang X."/>
            <person name="Kearney S.M."/>
            <person name="Perrotta A.R."/>
            <person name="Berdy B."/>
            <person name="Zhao S."/>
            <person name="Lieberman T.D."/>
            <person name="Swanson P.K."/>
            <person name="Smith M."/>
            <person name="Roesemann S."/>
            <person name="Alexander J.E."/>
            <person name="Rich S.A."/>
            <person name="Livny J."/>
            <person name="Vlamakis H."/>
            <person name="Clish C."/>
            <person name="Bullock K."/>
            <person name="Deik A."/>
            <person name="Scott J."/>
            <person name="Pierce K.A."/>
            <person name="Xavier R.J."/>
            <person name="Alm E.J."/>
        </authorList>
    </citation>
    <scope>NUCLEOTIDE SEQUENCE</scope>
    <source>
        <strain evidence="9">BIOML-A4</strain>
    </source>
</reference>
<evidence type="ECO:0000256" key="2">
    <source>
        <dbReference type="ARBA" id="ARBA00022801"/>
    </source>
</evidence>
<dbReference type="InterPro" id="IPR041351">
    <property type="entry name" value="Ig_GlcNase"/>
</dbReference>
<accession>A0A6G1ZFU6</accession>
<keyword evidence="4" id="KW-0732">Signal</keyword>
<evidence type="ECO:0000259" key="8">
    <source>
        <dbReference type="Pfam" id="PF22666"/>
    </source>
</evidence>
<dbReference type="EMBL" id="WKLP01000021">
    <property type="protein sequence ID" value="MRY12740.1"/>
    <property type="molecule type" value="Genomic_DNA"/>
</dbReference>
<gene>
    <name evidence="9" type="ORF">GKE01_14840</name>
</gene>
<comment type="caution">
    <text evidence="9">The sequence shown here is derived from an EMBL/GenBank/DDBJ whole genome shotgun (WGS) entry which is preliminary data.</text>
</comment>
<dbReference type="SUPFAM" id="SSF51445">
    <property type="entry name" value="(Trans)glycosidases"/>
    <property type="match status" value="1"/>
</dbReference>
<keyword evidence="2 9" id="KW-0378">Hydrolase</keyword>
<feature type="domain" description="Exo-beta-D-glucosaminidase Ig-fold" evidence="7">
    <location>
        <begin position="846"/>
        <end position="943"/>
    </location>
</feature>
<dbReference type="InterPro" id="IPR043534">
    <property type="entry name" value="EBDG/EBM"/>
</dbReference>
<feature type="chain" id="PRO_5026096069" evidence="4">
    <location>
        <begin position="22"/>
        <end position="950"/>
    </location>
</feature>
<dbReference type="SUPFAM" id="SSF49303">
    <property type="entry name" value="beta-Galactosidase/glucuronidase domain"/>
    <property type="match status" value="3"/>
</dbReference>
<feature type="domain" description="Glycoside hydrolase family 2 immunoglobulin-like beta-sandwich" evidence="5">
    <location>
        <begin position="271"/>
        <end position="382"/>
    </location>
</feature>
<organism evidence="9">
    <name type="scientific">Parabacteroides goldsteinii</name>
    <dbReference type="NCBI Taxonomy" id="328812"/>
    <lineage>
        <taxon>Bacteria</taxon>
        <taxon>Pseudomonadati</taxon>
        <taxon>Bacteroidota</taxon>
        <taxon>Bacteroidia</taxon>
        <taxon>Bacteroidales</taxon>
        <taxon>Tannerellaceae</taxon>
        <taxon>Parabacteroides</taxon>
    </lineage>
</organism>
<dbReference type="Pfam" id="PF00703">
    <property type="entry name" value="Glyco_hydro_2"/>
    <property type="match status" value="1"/>
</dbReference>
<dbReference type="InterPro" id="IPR008979">
    <property type="entry name" value="Galactose-bd-like_sf"/>
</dbReference>
<dbReference type="Pfam" id="PF22666">
    <property type="entry name" value="Glyco_hydro_2_N2"/>
    <property type="match status" value="1"/>
</dbReference>
<dbReference type="SUPFAM" id="SSF49785">
    <property type="entry name" value="Galactose-binding domain-like"/>
    <property type="match status" value="1"/>
</dbReference>
<dbReference type="RefSeq" id="WP_010800145.1">
    <property type="nucleotide sequence ID" value="NZ_CAJSYT010000008.1"/>
</dbReference>
<dbReference type="Gene3D" id="3.20.20.80">
    <property type="entry name" value="Glycosidases"/>
    <property type="match status" value="1"/>
</dbReference>